<dbReference type="PROSITE" id="PS50011">
    <property type="entry name" value="PROTEIN_KINASE_DOM"/>
    <property type="match status" value="1"/>
</dbReference>
<feature type="region of interest" description="Disordered" evidence="6">
    <location>
        <begin position="684"/>
        <end position="704"/>
    </location>
</feature>
<name>A0A5B9WEJ7_9BACT</name>
<keyword evidence="9" id="KW-1185">Reference proteome</keyword>
<dbReference type="SMART" id="SM00220">
    <property type="entry name" value="S_TKc"/>
    <property type="match status" value="1"/>
</dbReference>
<evidence type="ECO:0000313" key="9">
    <source>
        <dbReference type="Proteomes" id="UP000324233"/>
    </source>
</evidence>
<evidence type="ECO:0000256" key="2">
    <source>
        <dbReference type="ARBA" id="ARBA00022741"/>
    </source>
</evidence>
<keyword evidence="2 5" id="KW-0547">Nucleotide-binding</keyword>
<feature type="region of interest" description="Disordered" evidence="6">
    <location>
        <begin position="1"/>
        <end position="28"/>
    </location>
</feature>
<evidence type="ECO:0000259" key="7">
    <source>
        <dbReference type="PROSITE" id="PS50011"/>
    </source>
</evidence>
<dbReference type="EMBL" id="CP042997">
    <property type="protein sequence ID" value="QEH38475.1"/>
    <property type="molecule type" value="Genomic_DNA"/>
</dbReference>
<dbReference type="SUPFAM" id="SSF56112">
    <property type="entry name" value="Protein kinase-like (PK-like)"/>
    <property type="match status" value="1"/>
</dbReference>
<evidence type="ECO:0000256" key="4">
    <source>
        <dbReference type="ARBA" id="ARBA00022840"/>
    </source>
</evidence>
<dbReference type="PANTHER" id="PTHR43289:SF6">
    <property type="entry name" value="SERINE_THREONINE-PROTEIN KINASE NEKL-3"/>
    <property type="match status" value="1"/>
</dbReference>
<dbReference type="OrthoDB" id="234532at2"/>
<dbReference type="Proteomes" id="UP000324233">
    <property type="component" value="Chromosome"/>
</dbReference>
<dbReference type="InterPro" id="IPR011009">
    <property type="entry name" value="Kinase-like_dom_sf"/>
</dbReference>
<dbReference type="KEGG" id="agv:OJF2_70780"/>
<dbReference type="Gene3D" id="1.10.510.10">
    <property type="entry name" value="Transferase(Phosphotransferase) domain 1"/>
    <property type="match status" value="1"/>
</dbReference>
<dbReference type="PROSITE" id="PS00108">
    <property type="entry name" value="PROTEIN_KINASE_ST"/>
    <property type="match status" value="1"/>
</dbReference>
<dbReference type="Gene3D" id="1.25.40.10">
    <property type="entry name" value="Tetratricopeptide repeat domain"/>
    <property type="match status" value="2"/>
</dbReference>
<accession>A0A5B9WEJ7</accession>
<dbReference type="GO" id="GO:0005524">
    <property type="term" value="F:ATP binding"/>
    <property type="evidence" value="ECO:0007669"/>
    <property type="project" value="UniProtKB-UniRule"/>
</dbReference>
<dbReference type="CDD" id="cd14014">
    <property type="entry name" value="STKc_PknB_like"/>
    <property type="match status" value="1"/>
</dbReference>
<dbReference type="InterPro" id="IPR000719">
    <property type="entry name" value="Prot_kinase_dom"/>
</dbReference>
<dbReference type="InterPro" id="IPR011990">
    <property type="entry name" value="TPR-like_helical_dom_sf"/>
</dbReference>
<protein>
    <submittedName>
        <fullName evidence="8">Serine/threonine-protein kinase PknH</fullName>
        <ecNumber evidence="8">2.7.11.1</ecNumber>
    </submittedName>
</protein>
<dbReference type="GO" id="GO:0004674">
    <property type="term" value="F:protein serine/threonine kinase activity"/>
    <property type="evidence" value="ECO:0007669"/>
    <property type="project" value="UniProtKB-EC"/>
</dbReference>
<sequence>MTAGSRQATAGASGFAAGGPGGATSPRRIQRVLDDFTRRRGDGEVGDVEGYLAEAGPLPDDLVVELAYREYCLREEEGEEADEESFLARFPAHRAALGRLLAVHRAWLAAPEGEGEGDWTRPVAGELAFESGVGPGLEELPGAGDEIGPFVLRREIGQGSFARVFIAEQADLENRLVVVKVSTRRTREPWLLARVRHAHIVEILLHAEVNDGAFQLLCMPFEGGATLAAVLERGRAAGGPPRHRGALLQDLDAVAAPEYAAVAPAGPARELLGRLGDAHALAWIAARLAEALDYAFGRGVAHGDVKPSNILLTADGNPLLLDFNLSQDWSARTDPRGADAGGTLAYMAPERLRALAARADGDHGEGAGADPDADTEARPADAGEGQAAADATAAGIDARRADIYSLGMVLLEALAGSAAGVPGRGEGRAGLADLARAHAAPRERGAGALIRDAEERGGRRIPRGLRHVLERCLAADPEARYRRPMELAEDLDRWRSDRPPAYAREPFWSEALPRWARRRRRALAVAAVALVVSLATAGLARLASHWVLRGQSLSQLARIWDLQEAGVYQYRRPYGMPLAPRESPDVLATAAAALRDYRVLGPEDWRRGEEYLSLPPADRFDLEAWLMEEAFRYAAALSRQADSPVDWLQATAALDRADPTLRLPALEPLRRRLGERLGRSKSASRVARILDPGKAGPATPPGPDAAEYLLGVADELADESYEGDPALAARALRHYQAVLDRHPDSFWAHYRSAVVCFRLWRWSEAARHVEHCLARRPGNGALRGQLAACLSELRLYDRARRECDLAIELSPNHGEFYRSRAFIRAALGQAEGVGEDIRTFEVLAGLADRPSPAEAAPLDVDGGAADRGLPLTFEALAGPQRGPVLRDDLGAIARGELDTRVQLASRITWLGISGDPGSPRPAPADDGGGMLGIAQEELDKILRLEPRHLNARILRMMQHLERGRQRAACDDLQGVLEHADLDAYLLKDDQREEFLHGAHRFATRGLIDEAFEMVQRVFRATRHTDVPLGRTRYYMARILAVSGPADAWRVQLAARHLFRAIESHPRFREWYRQDRDFDAVRGELDVILRGMREAEVTE</sequence>
<dbReference type="EC" id="2.7.11.1" evidence="8"/>
<dbReference type="RefSeq" id="WP_148597914.1">
    <property type="nucleotide sequence ID" value="NZ_CP042997.1"/>
</dbReference>
<dbReference type="PROSITE" id="PS00107">
    <property type="entry name" value="PROTEIN_KINASE_ATP"/>
    <property type="match status" value="1"/>
</dbReference>
<evidence type="ECO:0000256" key="1">
    <source>
        <dbReference type="ARBA" id="ARBA00022679"/>
    </source>
</evidence>
<dbReference type="SUPFAM" id="SSF48452">
    <property type="entry name" value="TPR-like"/>
    <property type="match status" value="1"/>
</dbReference>
<dbReference type="PANTHER" id="PTHR43289">
    <property type="entry name" value="MITOGEN-ACTIVATED PROTEIN KINASE KINASE KINASE 20-RELATED"/>
    <property type="match status" value="1"/>
</dbReference>
<proteinExistence type="predicted"/>
<evidence type="ECO:0000256" key="3">
    <source>
        <dbReference type="ARBA" id="ARBA00022777"/>
    </source>
</evidence>
<evidence type="ECO:0000313" key="8">
    <source>
        <dbReference type="EMBL" id="QEH38475.1"/>
    </source>
</evidence>
<dbReference type="InterPro" id="IPR017441">
    <property type="entry name" value="Protein_kinase_ATP_BS"/>
</dbReference>
<evidence type="ECO:0000256" key="6">
    <source>
        <dbReference type="SAM" id="MobiDB-lite"/>
    </source>
</evidence>
<dbReference type="AlphaFoldDB" id="A0A5B9WEJ7"/>
<dbReference type="InterPro" id="IPR008271">
    <property type="entry name" value="Ser/Thr_kinase_AS"/>
</dbReference>
<keyword evidence="1 8" id="KW-0808">Transferase</keyword>
<feature type="binding site" evidence="5">
    <location>
        <position position="180"/>
    </location>
    <ligand>
        <name>ATP</name>
        <dbReference type="ChEBI" id="CHEBI:30616"/>
    </ligand>
</feature>
<evidence type="ECO:0000256" key="5">
    <source>
        <dbReference type="PROSITE-ProRule" id="PRU10141"/>
    </source>
</evidence>
<keyword evidence="3 8" id="KW-0418">Kinase</keyword>
<feature type="region of interest" description="Disordered" evidence="6">
    <location>
        <begin position="360"/>
        <end position="388"/>
    </location>
</feature>
<dbReference type="Pfam" id="PF00069">
    <property type="entry name" value="Pkinase"/>
    <property type="match status" value="1"/>
</dbReference>
<gene>
    <name evidence="8" type="primary">pknH_3</name>
    <name evidence="8" type="ORF">OJF2_70780</name>
</gene>
<reference evidence="8 9" key="1">
    <citation type="submission" date="2019-08" db="EMBL/GenBank/DDBJ databases">
        <title>Deep-cultivation of Planctomycetes and their phenomic and genomic characterization uncovers novel biology.</title>
        <authorList>
            <person name="Wiegand S."/>
            <person name="Jogler M."/>
            <person name="Boedeker C."/>
            <person name="Pinto D."/>
            <person name="Vollmers J."/>
            <person name="Rivas-Marin E."/>
            <person name="Kohn T."/>
            <person name="Peeters S.H."/>
            <person name="Heuer A."/>
            <person name="Rast P."/>
            <person name="Oberbeckmann S."/>
            <person name="Bunk B."/>
            <person name="Jeske O."/>
            <person name="Meyerdierks A."/>
            <person name="Storesund J.E."/>
            <person name="Kallscheuer N."/>
            <person name="Luecker S."/>
            <person name="Lage O.M."/>
            <person name="Pohl T."/>
            <person name="Merkel B.J."/>
            <person name="Hornburger P."/>
            <person name="Mueller R.-W."/>
            <person name="Bruemmer F."/>
            <person name="Labrenz M."/>
            <person name="Spormann A.M."/>
            <person name="Op den Camp H."/>
            <person name="Overmann J."/>
            <person name="Amann R."/>
            <person name="Jetten M.S.M."/>
            <person name="Mascher T."/>
            <person name="Medema M.H."/>
            <person name="Devos D.P."/>
            <person name="Kaster A.-K."/>
            <person name="Ovreas L."/>
            <person name="Rohde M."/>
            <person name="Galperin M.Y."/>
            <person name="Jogler C."/>
        </authorList>
    </citation>
    <scope>NUCLEOTIDE SEQUENCE [LARGE SCALE GENOMIC DNA]</scope>
    <source>
        <strain evidence="8 9">OJF2</strain>
    </source>
</reference>
<organism evidence="8 9">
    <name type="scientific">Aquisphaera giovannonii</name>
    <dbReference type="NCBI Taxonomy" id="406548"/>
    <lineage>
        <taxon>Bacteria</taxon>
        <taxon>Pseudomonadati</taxon>
        <taxon>Planctomycetota</taxon>
        <taxon>Planctomycetia</taxon>
        <taxon>Isosphaerales</taxon>
        <taxon>Isosphaeraceae</taxon>
        <taxon>Aquisphaera</taxon>
    </lineage>
</organism>
<keyword evidence="4 5" id="KW-0067">ATP-binding</keyword>
<feature type="domain" description="Protein kinase" evidence="7">
    <location>
        <begin position="150"/>
        <end position="495"/>
    </location>
</feature>